<dbReference type="OrthoDB" id="9782583at2"/>
<dbReference type="CDD" id="cd06257">
    <property type="entry name" value="DnaJ"/>
    <property type="match status" value="1"/>
</dbReference>
<dbReference type="AlphaFoldDB" id="A0A0P7YHW0"/>
<dbReference type="SUPFAM" id="SSF46565">
    <property type="entry name" value="Chaperone J-domain"/>
    <property type="match status" value="1"/>
</dbReference>
<dbReference type="InterPro" id="IPR029024">
    <property type="entry name" value="TerB-like"/>
</dbReference>
<dbReference type="PROSITE" id="PS50076">
    <property type="entry name" value="DNAJ_2"/>
    <property type="match status" value="1"/>
</dbReference>
<dbReference type="SUPFAM" id="SSF158682">
    <property type="entry name" value="TerB-like"/>
    <property type="match status" value="1"/>
</dbReference>
<dbReference type="CDD" id="cd07316">
    <property type="entry name" value="terB_like_DjlA"/>
    <property type="match status" value="1"/>
</dbReference>
<gene>
    <name evidence="3" type="ORF">HLUCCX14_04450</name>
</gene>
<protein>
    <submittedName>
        <fullName evidence="3">DnaJ-domain-containing proteins 1</fullName>
    </submittedName>
</protein>
<dbReference type="InterPro" id="IPR036869">
    <property type="entry name" value="J_dom_sf"/>
</dbReference>
<accession>A0A0P7YHW0</accession>
<organism evidence="3 4">
    <name type="scientific">Marinobacter excellens HL-55</name>
    <dbReference type="NCBI Taxonomy" id="1305731"/>
    <lineage>
        <taxon>Bacteria</taxon>
        <taxon>Pseudomonadati</taxon>
        <taxon>Pseudomonadota</taxon>
        <taxon>Gammaproteobacteria</taxon>
        <taxon>Pseudomonadales</taxon>
        <taxon>Marinobacteraceae</taxon>
        <taxon>Marinobacter</taxon>
    </lineage>
</organism>
<dbReference type="EMBL" id="LJZQ01000004">
    <property type="protein sequence ID" value="KPQ29885.1"/>
    <property type="molecule type" value="Genomic_DNA"/>
</dbReference>
<dbReference type="Proteomes" id="UP000050416">
    <property type="component" value="Unassembled WGS sequence"/>
</dbReference>
<proteinExistence type="predicted"/>
<feature type="domain" description="J" evidence="2">
    <location>
        <begin position="185"/>
        <end position="249"/>
    </location>
</feature>
<sequence>MTKASPPPLPARIESAFTDLLRELSSCGHQASILMERARLPGWCRKPLFFFLGYIAKADGRVMEADIRYAESLMKALKLSTRQRKKAIEQFQRGKDSDHLPLRLGMTLRLMTGLWPGPVLKTAICLCHGAQVMGQPGKARRYRCEDAVDRIGLPMTVSDDIFESYASKVWIRSTRNVNKPTTYEQACLILGVTRRDDMETIKRAYRKKVSACHPDKLAQQKLTPSEMAMAKDQLLSYQQAWELIKKRNRAL</sequence>
<dbReference type="PATRIC" id="fig|1305731.5.peg.2986"/>
<keyword evidence="1" id="KW-0143">Chaperone</keyword>
<evidence type="ECO:0000313" key="3">
    <source>
        <dbReference type="EMBL" id="KPQ29885.1"/>
    </source>
</evidence>
<dbReference type="InterPro" id="IPR001623">
    <property type="entry name" value="DnaJ_domain"/>
</dbReference>
<dbReference type="STRING" id="1305731.GCA_000934705_03436"/>
<reference evidence="3 4" key="1">
    <citation type="submission" date="2015-09" db="EMBL/GenBank/DDBJ databases">
        <title>Identification and resolution of microdiversity through metagenomic sequencing of parallel consortia.</title>
        <authorList>
            <person name="Nelson W.C."/>
            <person name="Romine M.F."/>
            <person name="Lindemann S.R."/>
        </authorList>
    </citation>
    <scope>NUCLEOTIDE SEQUENCE [LARGE SCALE GENOMIC DNA]</scope>
    <source>
        <strain evidence="3">HL-55</strain>
    </source>
</reference>
<dbReference type="Gene3D" id="1.10.3680.10">
    <property type="entry name" value="TerB-like"/>
    <property type="match status" value="1"/>
</dbReference>
<name>A0A0P7YHW0_9GAMM</name>
<dbReference type="SMART" id="SM00271">
    <property type="entry name" value="DnaJ"/>
    <property type="match status" value="1"/>
</dbReference>
<dbReference type="Gene3D" id="1.10.287.110">
    <property type="entry name" value="DnaJ domain"/>
    <property type="match status" value="1"/>
</dbReference>
<comment type="caution">
    <text evidence="3">The sequence shown here is derived from an EMBL/GenBank/DDBJ whole genome shotgun (WGS) entry which is preliminary data.</text>
</comment>
<evidence type="ECO:0000259" key="2">
    <source>
        <dbReference type="PROSITE" id="PS50076"/>
    </source>
</evidence>
<dbReference type="Pfam" id="PF00226">
    <property type="entry name" value="DnaJ"/>
    <property type="match status" value="1"/>
</dbReference>
<evidence type="ECO:0000313" key="4">
    <source>
        <dbReference type="Proteomes" id="UP000050416"/>
    </source>
</evidence>
<evidence type="ECO:0000256" key="1">
    <source>
        <dbReference type="ARBA" id="ARBA00023186"/>
    </source>
</evidence>